<name>A0ABP9API3_9ACTN</name>
<gene>
    <name evidence="2" type="ORF">GCM10023329_37830</name>
</gene>
<feature type="region of interest" description="Disordered" evidence="1">
    <location>
        <begin position="114"/>
        <end position="149"/>
    </location>
</feature>
<evidence type="ECO:0000313" key="2">
    <source>
        <dbReference type="EMBL" id="GAA4783879.1"/>
    </source>
</evidence>
<dbReference type="EMBL" id="BAABJV010000010">
    <property type="protein sequence ID" value="GAA4783879.1"/>
    <property type="molecule type" value="Genomic_DNA"/>
</dbReference>
<sequence length="149" mass="16042">MSDATQRPDVDEDAWATACEEDLRAEQARRRATHGTPPGSAADEFRRLLDAVADKVSAFPSSLPGKAAQSAVQQFVDQAKAVVEPVVERNPQVFDHLAAAGGELLAAYRSAVEGQEQRWTRGAREPQAPQEPGRGPGEDPGPTERIDLD</sequence>
<accession>A0ABP9API3</accession>
<dbReference type="Pfam" id="PF17230">
    <property type="entry name" value="DUF5304"/>
    <property type="match status" value="1"/>
</dbReference>
<feature type="compositionally biased region" description="Basic and acidic residues" evidence="1">
    <location>
        <begin position="115"/>
        <end position="124"/>
    </location>
</feature>
<proteinExistence type="predicted"/>
<comment type="caution">
    <text evidence="2">The sequence shown here is derived from an EMBL/GenBank/DDBJ whole genome shotgun (WGS) entry which is preliminary data.</text>
</comment>
<dbReference type="InterPro" id="IPR035183">
    <property type="entry name" value="DUF5304"/>
</dbReference>
<dbReference type="RefSeq" id="WP_345614591.1">
    <property type="nucleotide sequence ID" value="NZ_BAABJV010000010.1"/>
</dbReference>
<reference evidence="3" key="1">
    <citation type="journal article" date="2019" name="Int. J. Syst. Evol. Microbiol.">
        <title>The Global Catalogue of Microorganisms (GCM) 10K type strain sequencing project: providing services to taxonomists for standard genome sequencing and annotation.</title>
        <authorList>
            <consortium name="The Broad Institute Genomics Platform"/>
            <consortium name="The Broad Institute Genome Sequencing Center for Infectious Disease"/>
            <person name="Wu L."/>
            <person name="Ma J."/>
        </authorList>
    </citation>
    <scope>NUCLEOTIDE SEQUENCE [LARGE SCALE GENOMIC DNA]</scope>
    <source>
        <strain evidence="3">JCM 18324</strain>
    </source>
</reference>
<evidence type="ECO:0000313" key="3">
    <source>
        <dbReference type="Proteomes" id="UP001501147"/>
    </source>
</evidence>
<organism evidence="2 3">
    <name type="scientific">Streptomyces sanyensis</name>
    <dbReference type="NCBI Taxonomy" id="568869"/>
    <lineage>
        <taxon>Bacteria</taxon>
        <taxon>Bacillati</taxon>
        <taxon>Actinomycetota</taxon>
        <taxon>Actinomycetes</taxon>
        <taxon>Kitasatosporales</taxon>
        <taxon>Streptomycetaceae</taxon>
        <taxon>Streptomyces</taxon>
    </lineage>
</organism>
<keyword evidence="3" id="KW-1185">Reference proteome</keyword>
<evidence type="ECO:0000256" key="1">
    <source>
        <dbReference type="SAM" id="MobiDB-lite"/>
    </source>
</evidence>
<protein>
    <submittedName>
        <fullName evidence="2">Carbon catabolit repression protein</fullName>
    </submittedName>
</protein>
<dbReference type="Proteomes" id="UP001501147">
    <property type="component" value="Unassembled WGS sequence"/>
</dbReference>